<protein>
    <submittedName>
        <fullName evidence="1">Uncharacterized protein</fullName>
    </submittedName>
</protein>
<dbReference type="Proteomes" id="UP001500936">
    <property type="component" value="Unassembled WGS sequence"/>
</dbReference>
<sequence>MATMLEYIKTILQKVSFDKALFEKELRKAVNMLVPDELKELKSWCYKQFGKMYRVILNRCFSRVVPG</sequence>
<keyword evidence="2" id="KW-1185">Reference proteome</keyword>
<accession>A0ABP8KJ27</accession>
<organism evidence="1 2">
    <name type="scientific">Nibrella viscosa</name>
    <dbReference type="NCBI Taxonomy" id="1084524"/>
    <lineage>
        <taxon>Bacteria</taxon>
        <taxon>Pseudomonadati</taxon>
        <taxon>Bacteroidota</taxon>
        <taxon>Cytophagia</taxon>
        <taxon>Cytophagales</taxon>
        <taxon>Spirosomataceae</taxon>
        <taxon>Nibrella</taxon>
    </lineage>
</organism>
<dbReference type="EMBL" id="BAABHB010000005">
    <property type="protein sequence ID" value="GAA4407695.1"/>
    <property type="molecule type" value="Genomic_DNA"/>
</dbReference>
<evidence type="ECO:0000313" key="1">
    <source>
        <dbReference type="EMBL" id="GAA4407695.1"/>
    </source>
</evidence>
<dbReference type="RefSeq" id="WP_345268251.1">
    <property type="nucleotide sequence ID" value="NZ_BAABHB010000005.1"/>
</dbReference>
<comment type="caution">
    <text evidence="1">The sequence shown here is derived from an EMBL/GenBank/DDBJ whole genome shotgun (WGS) entry which is preliminary data.</text>
</comment>
<evidence type="ECO:0000313" key="2">
    <source>
        <dbReference type="Proteomes" id="UP001500936"/>
    </source>
</evidence>
<proteinExistence type="predicted"/>
<reference evidence="2" key="1">
    <citation type="journal article" date="2019" name="Int. J. Syst. Evol. Microbiol.">
        <title>The Global Catalogue of Microorganisms (GCM) 10K type strain sequencing project: providing services to taxonomists for standard genome sequencing and annotation.</title>
        <authorList>
            <consortium name="The Broad Institute Genomics Platform"/>
            <consortium name="The Broad Institute Genome Sequencing Center for Infectious Disease"/>
            <person name="Wu L."/>
            <person name="Ma J."/>
        </authorList>
    </citation>
    <scope>NUCLEOTIDE SEQUENCE [LARGE SCALE GENOMIC DNA]</scope>
    <source>
        <strain evidence="2">JCM 17925</strain>
    </source>
</reference>
<gene>
    <name evidence="1" type="ORF">GCM10023187_28640</name>
</gene>
<name>A0ABP8KJ27_9BACT</name>